<evidence type="ECO:0000313" key="1">
    <source>
        <dbReference type="EMBL" id="GFY60478.1"/>
    </source>
</evidence>
<sequence length="92" mass="10318">MDTGSLTNYDPPCCKRQKMAGRIEAHDVLLSTYLQLISVPDDEKNQDMKEVLRKAIDESSQSKDAMVSELQPSHVLFLTATTADPAILPLRW</sequence>
<organism evidence="1 2">
    <name type="scientific">Trichonephila inaurata madagascariensis</name>
    <dbReference type="NCBI Taxonomy" id="2747483"/>
    <lineage>
        <taxon>Eukaryota</taxon>
        <taxon>Metazoa</taxon>
        <taxon>Ecdysozoa</taxon>
        <taxon>Arthropoda</taxon>
        <taxon>Chelicerata</taxon>
        <taxon>Arachnida</taxon>
        <taxon>Araneae</taxon>
        <taxon>Araneomorphae</taxon>
        <taxon>Entelegynae</taxon>
        <taxon>Araneoidea</taxon>
        <taxon>Nephilidae</taxon>
        <taxon>Trichonephila</taxon>
        <taxon>Trichonephila inaurata</taxon>
    </lineage>
</organism>
<gene>
    <name evidence="1" type="ORF">TNIN_162891</name>
</gene>
<dbReference type="OrthoDB" id="10447899at2759"/>
<accession>A0A8X6XWQ1</accession>
<comment type="caution">
    <text evidence="1">The sequence shown here is derived from an EMBL/GenBank/DDBJ whole genome shotgun (WGS) entry which is preliminary data.</text>
</comment>
<evidence type="ECO:0000313" key="2">
    <source>
        <dbReference type="Proteomes" id="UP000886998"/>
    </source>
</evidence>
<name>A0A8X6XWQ1_9ARAC</name>
<dbReference type="AlphaFoldDB" id="A0A8X6XWQ1"/>
<dbReference type="EMBL" id="BMAV01013168">
    <property type="protein sequence ID" value="GFY60478.1"/>
    <property type="molecule type" value="Genomic_DNA"/>
</dbReference>
<keyword evidence="2" id="KW-1185">Reference proteome</keyword>
<reference evidence="1" key="1">
    <citation type="submission" date="2020-08" db="EMBL/GenBank/DDBJ databases">
        <title>Multicomponent nature underlies the extraordinary mechanical properties of spider dragline silk.</title>
        <authorList>
            <person name="Kono N."/>
            <person name="Nakamura H."/>
            <person name="Mori M."/>
            <person name="Yoshida Y."/>
            <person name="Ohtoshi R."/>
            <person name="Malay A.D."/>
            <person name="Moran D.A.P."/>
            <person name="Tomita M."/>
            <person name="Numata K."/>
            <person name="Arakawa K."/>
        </authorList>
    </citation>
    <scope>NUCLEOTIDE SEQUENCE</scope>
</reference>
<protein>
    <submittedName>
        <fullName evidence="1">Uncharacterized protein</fullName>
    </submittedName>
</protein>
<proteinExistence type="predicted"/>
<dbReference type="Proteomes" id="UP000886998">
    <property type="component" value="Unassembled WGS sequence"/>
</dbReference>